<keyword evidence="2" id="KW-1185">Reference proteome</keyword>
<dbReference type="EMBL" id="KN817722">
    <property type="protein sequence ID" value="KJA13680.1"/>
    <property type="molecule type" value="Genomic_DNA"/>
</dbReference>
<evidence type="ECO:0000313" key="2">
    <source>
        <dbReference type="Proteomes" id="UP000054270"/>
    </source>
</evidence>
<protein>
    <submittedName>
        <fullName evidence="1">Uncharacterized protein</fullName>
    </submittedName>
</protein>
<dbReference type="Gene3D" id="2.60.120.260">
    <property type="entry name" value="Galactose-binding domain-like"/>
    <property type="match status" value="2"/>
</dbReference>
<name>A0A0D2NZ54_HYPSF</name>
<dbReference type="AlphaFoldDB" id="A0A0D2NZ54"/>
<proteinExistence type="predicted"/>
<evidence type="ECO:0000313" key="1">
    <source>
        <dbReference type="EMBL" id="KJA13680.1"/>
    </source>
</evidence>
<dbReference type="STRING" id="945553.A0A0D2NZ54"/>
<organism evidence="1 2">
    <name type="scientific">Hypholoma sublateritium (strain FD-334 SS-4)</name>
    <dbReference type="NCBI Taxonomy" id="945553"/>
    <lineage>
        <taxon>Eukaryota</taxon>
        <taxon>Fungi</taxon>
        <taxon>Dikarya</taxon>
        <taxon>Basidiomycota</taxon>
        <taxon>Agaricomycotina</taxon>
        <taxon>Agaricomycetes</taxon>
        <taxon>Agaricomycetidae</taxon>
        <taxon>Agaricales</taxon>
        <taxon>Agaricineae</taxon>
        <taxon>Strophariaceae</taxon>
        <taxon>Hypholoma</taxon>
    </lineage>
</organism>
<sequence>MTSRWVVADDTDSAITYNGPWFADKGSLDNIGNFGAPFLSTSHGINSTGSFSYAFNGSRVLITGSSEPDTQTFVSWECVVDNGPPSNISVSGAENNLRLCEQDGLSDAPHVLTVNVQATNGAAFWLDYVKYLPTASTLGLANVAISIDSTDAGFNFQDWTQISAGFVTAATGTKLSFNFIGQSLLYYGFFDPSLPANTSANTASYSIDGQTPVLFDVLPEALAPTFNPTGVQFNTLLFKTGNFSTGPHTLDVTYLGTPGTAPLSFQFLVVQNSTLAPASTNSTGISTTSTDSNIQTSSTILSSITQSTSTVAMGTSSASSSAVPTTVTSRGIPLWSRVKIDSILRNQGLYKMVSGGCRVIY</sequence>
<reference evidence="2" key="1">
    <citation type="submission" date="2014-04" db="EMBL/GenBank/DDBJ databases">
        <title>Evolutionary Origins and Diversification of the Mycorrhizal Mutualists.</title>
        <authorList>
            <consortium name="DOE Joint Genome Institute"/>
            <consortium name="Mycorrhizal Genomics Consortium"/>
            <person name="Kohler A."/>
            <person name="Kuo A."/>
            <person name="Nagy L.G."/>
            <person name="Floudas D."/>
            <person name="Copeland A."/>
            <person name="Barry K.W."/>
            <person name="Cichocki N."/>
            <person name="Veneault-Fourrey C."/>
            <person name="LaButti K."/>
            <person name="Lindquist E.A."/>
            <person name="Lipzen A."/>
            <person name="Lundell T."/>
            <person name="Morin E."/>
            <person name="Murat C."/>
            <person name="Riley R."/>
            <person name="Ohm R."/>
            <person name="Sun H."/>
            <person name="Tunlid A."/>
            <person name="Henrissat B."/>
            <person name="Grigoriev I.V."/>
            <person name="Hibbett D.S."/>
            <person name="Martin F."/>
        </authorList>
    </citation>
    <scope>NUCLEOTIDE SEQUENCE [LARGE SCALE GENOMIC DNA]</scope>
    <source>
        <strain evidence="2">FD-334 SS-4</strain>
    </source>
</reference>
<accession>A0A0D2NZ54</accession>
<dbReference type="OrthoDB" id="3052647at2759"/>
<gene>
    <name evidence="1" type="ORF">HYPSUDRAFT_49679</name>
</gene>
<dbReference type="Proteomes" id="UP000054270">
    <property type="component" value="Unassembled WGS sequence"/>
</dbReference>